<keyword evidence="2" id="KW-1185">Reference proteome</keyword>
<dbReference type="RefSeq" id="WP_259096130.1">
    <property type="nucleotide sequence ID" value="NZ_BAAAZC010000024.1"/>
</dbReference>
<comment type="caution">
    <text evidence="1">The sequence shown here is derived from an EMBL/GenBank/DDBJ whole genome shotgun (WGS) entry which is preliminary data.</text>
</comment>
<evidence type="ECO:0000313" key="1">
    <source>
        <dbReference type="EMBL" id="GAA3978479.1"/>
    </source>
</evidence>
<dbReference type="Proteomes" id="UP001500742">
    <property type="component" value="Unassembled WGS sequence"/>
</dbReference>
<gene>
    <name evidence="1" type="ORF">GCM10022210_31790</name>
</gene>
<organism evidence="1 2">
    <name type="scientific">Mucilaginibacter dorajii</name>
    <dbReference type="NCBI Taxonomy" id="692994"/>
    <lineage>
        <taxon>Bacteria</taxon>
        <taxon>Pseudomonadati</taxon>
        <taxon>Bacteroidota</taxon>
        <taxon>Sphingobacteriia</taxon>
        <taxon>Sphingobacteriales</taxon>
        <taxon>Sphingobacteriaceae</taxon>
        <taxon>Mucilaginibacter</taxon>
    </lineage>
</organism>
<proteinExistence type="predicted"/>
<name>A0ABP7Q8V8_9SPHI</name>
<evidence type="ECO:0008006" key="3">
    <source>
        <dbReference type="Google" id="ProtNLM"/>
    </source>
</evidence>
<reference evidence="2" key="1">
    <citation type="journal article" date="2019" name="Int. J. Syst. Evol. Microbiol.">
        <title>The Global Catalogue of Microorganisms (GCM) 10K type strain sequencing project: providing services to taxonomists for standard genome sequencing and annotation.</title>
        <authorList>
            <consortium name="The Broad Institute Genomics Platform"/>
            <consortium name="The Broad Institute Genome Sequencing Center for Infectious Disease"/>
            <person name="Wu L."/>
            <person name="Ma J."/>
        </authorList>
    </citation>
    <scope>NUCLEOTIDE SEQUENCE [LARGE SCALE GENOMIC DNA]</scope>
    <source>
        <strain evidence="2">JCM 16601</strain>
    </source>
</reference>
<evidence type="ECO:0000313" key="2">
    <source>
        <dbReference type="Proteomes" id="UP001500742"/>
    </source>
</evidence>
<protein>
    <recommendedName>
        <fullName evidence="3">Lipoprotein</fullName>
    </recommendedName>
</protein>
<sequence>MKKRINNIIVLGSILFCAACSRFPVENNWSRDKEGCLGLRNKALADSLINQYQLMGKSETIFLKVFKSPNDTEHVDDDEILVYYWGGVCEGHKLVTDGDKCYAKFYFKASGLAFVDFTCE</sequence>
<accession>A0ABP7Q8V8</accession>
<dbReference type="EMBL" id="BAAAZC010000024">
    <property type="protein sequence ID" value="GAA3978479.1"/>
    <property type="molecule type" value="Genomic_DNA"/>
</dbReference>